<dbReference type="PROSITE" id="PS50998">
    <property type="entry name" value="GLA_2"/>
    <property type="match status" value="1"/>
</dbReference>
<evidence type="ECO:0000313" key="12">
    <source>
        <dbReference type="Ensembl" id="ENSPNAP00000000278.2"/>
    </source>
</evidence>
<dbReference type="GO" id="GO:0032571">
    <property type="term" value="P:response to vitamin K"/>
    <property type="evidence" value="ECO:0007669"/>
    <property type="project" value="InterPro"/>
</dbReference>
<comment type="subcellular location">
    <subcellularLocation>
        <location evidence="1">Secreted</location>
    </subcellularLocation>
</comment>
<protein>
    <recommendedName>
        <fullName evidence="9">Bone Gla protein</fullName>
    </recommendedName>
    <alternativeName>
        <fullName evidence="10">Gamma-carboxyglutamic acid-containing protein</fullName>
    </alternativeName>
</protein>
<evidence type="ECO:0000256" key="5">
    <source>
        <dbReference type="ARBA" id="ARBA00022591"/>
    </source>
</evidence>
<dbReference type="Proteomes" id="UP001501920">
    <property type="component" value="Chromosome 30"/>
</dbReference>
<evidence type="ECO:0000313" key="13">
    <source>
        <dbReference type="Proteomes" id="UP001501920"/>
    </source>
</evidence>
<keyword evidence="7" id="KW-0106">Calcium</keyword>
<proteinExistence type="inferred from homology"/>
<evidence type="ECO:0000256" key="7">
    <source>
        <dbReference type="ARBA" id="ARBA00022837"/>
    </source>
</evidence>
<dbReference type="GO" id="GO:0060348">
    <property type="term" value="P:bone development"/>
    <property type="evidence" value="ECO:0007669"/>
    <property type="project" value="InterPro"/>
</dbReference>
<dbReference type="InterPro" id="IPR039176">
    <property type="entry name" value="Osteocalcin"/>
</dbReference>
<evidence type="ECO:0000256" key="2">
    <source>
        <dbReference type="ARBA" id="ARBA00008850"/>
    </source>
</evidence>
<dbReference type="Ensembl" id="ENSPNAT00000014124.2">
    <property type="protein sequence ID" value="ENSPNAP00000000278.2"/>
    <property type="gene ID" value="ENSPNAG00000007410.2"/>
</dbReference>
<sequence length="83" mass="9116">PGPEHVVVKRSVAASMLRRHRRAGATPAADLTPLHHAYSYPALDILIQTRFYKVCEVNVACDEMADTNGIVAAYTAYYGPIPF</sequence>
<feature type="domain" description="Gla" evidence="11">
    <location>
        <begin position="53"/>
        <end position="79"/>
    </location>
</feature>
<dbReference type="InterPro" id="IPR058704">
    <property type="entry name" value="BGLAP-like_C"/>
</dbReference>
<evidence type="ECO:0000256" key="1">
    <source>
        <dbReference type="ARBA" id="ARBA00004613"/>
    </source>
</evidence>
<evidence type="ECO:0000256" key="3">
    <source>
        <dbReference type="ARBA" id="ARBA00022479"/>
    </source>
</evidence>
<dbReference type="InterPro" id="IPR035972">
    <property type="entry name" value="GLA-like_dom_SF"/>
</dbReference>
<name>A0A3B4BL47_PYGNA</name>
<accession>A0A3B4BL47</accession>
<keyword evidence="3" id="KW-0301">Gamma-carboxyglutamic acid</keyword>
<dbReference type="GO" id="GO:0005576">
    <property type="term" value="C:extracellular region"/>
    <property type="evidence" value="ECO:0007669"/>
    <property type="project" value="UniProtKB-SubCell"/>
</dbReference>
<evidence type="ECO:0000256" key="10">
    <source>
        <dbReference type="ARBA" id="ARBA00033350"/>
    </source>
</evidence>
<dbReference type="GO" id="GO:0031214">
    <property type="term" value="P:biomineral tissue development"/>
    <property type="evidence" value="ECO:0007669"/>
    <property type="project" value="UniProtKB-KW"/>
</dbReference>
<evidence type="ECO:0000256" key="6">
    <source>
        <dbReference type="ARBA" id="ARBA00022723"/>
    </source>
</evidence>
<dbReference type="OMA" id="DHMAETA"/>
<dbReference type="AlphaFoldDB" id="A0A3B4BL47"/>
<keyword evidence="5" id="KW-0091">Biomineralization</keyword>
<dbReference type="GO" id="GO:0005509">
    <property type="term" value="F:calcium ion binding"/>
    <property type="evidence" value="ECO:0007669"/>
    <property type="project" value="InterPro"/>
</dbReference>
<dbReference type="PANTHER" id="PTHR14235">
    <property type="entry name" value="OSTEOCALCIN"/>
    <property type="match status" value="1"/>
</dbReference>
<reference evidence="12" key="3">
    <citation type="submission" date="2025-09" db="UniProtKB">
        <authorList>
            <consortium name="Ensembl"/>
        </authorList>
    </citation>
    <scope>IDENTIFICATION</scope>
</reference>
<dbReference type="GO" id="GO:0001649">
    <property type="term" value="P:osteoblast differentiation"/>
    <property type="evidence" value="ECO:0007669"/>
    <property type="project" value="TreeGrafter"/>
</dbReference>
<keyword evidence="6" id="KW-0479">Metal-binding</keyword>
<dbReference type="GeneTree" id="ENSGT00940000173517"/>
<comment type="similarity">
    <text evidence="2">Belongs to the osteocalcin/matrix Gla protein family.</text>
</comment>
<dbReference type="PANTHER" id="PTHR14235:SF0">
    <property type="entry name" value="OSTEOCALCIN"/>
    <property type="match status" value="1"/>
</dbReference>
<evidence type="ECO:0000256" key="9">
    <source>
        <dbReference type="ARBA" id="ARBA00030150"/>
    </source>
</evidence>
<dbReference type="Pfam" id="PF25890">
    <property type="entry name" value="BGLAP_C"/>
    <property type="match status" value="1"/>
</dbReference>
<dbReference type="GO" id="GO:0046848">
    <property type="term" value="F:hydroxyapatite binding"/>
    <property type="evidence" value="ECO:0007669"/>
    <property type="project" value="TreeGrafter"/>
</dbReference>
<reference evidence="12" key="2">
    <citation type="submission" date="2025-08" db="UniProtKB">
        <authorList>
            <consortium name="Ensembl"/>
        </authorList>
    </citation>
    <scope>IDENTIFICATION</scope>
</reference>
<reference evidence="12 13" key="1">
    <citation type="submission" date="2020-10" db="EMBL/GenBank/DDBJ databases">
        <title>Pygocentrus nattereri (red-bellied piranha) genome, fPygNat1, primary haplotype.</title>
        <authorList>
            <person name="Myers G."/>
            <person name="Meyer A."/>
            <person name="Karagic N."/>
            <person name="Pippel M."/>
            <person name="Winkler S."/>
            <person name="Tracey A."/>
            <person name="Wood J."/>
            <person name="Formenti G."/>
            <person name="Howe K."/>
            <person name="Fedrigo O."/>
            <person name="Jarvis E.D."/>
        </authorList>
    </citation>
    <scope>NUCLEOTIDE SEQUENCE [LARGE SCALE GENOMIC DNA]</scope>
</reference>
<keyword evidence="8" id="KW-1015">Disulfide bond</keyword>
<evidence type="ECO:0000259" key="11">
    <source>
        <dbReference type="PROSITE" id="PS50998"/>
    </source>
</evidence>
<evidence type="ECO:0000256" key="8">
    <source>
        <dbReference type="ARBA" id="ARBA00023157"/>
    </source>
</evidence>
<keyword evidence="13" id="KW-1185">Reference proteome</keyword>
<keyword evidence="4" id="KW-0964">Secreted</keyword>
<evidence type="ECO:0000256" key="4">
    <source>
        <dbReference type="ARBA" id="ARBA00022525"/>
    </source>
</evidence>
<dbReference type="STRING" id="42514.ENSPNAP00000000278"/>
<dbReference type="GO" id="GO:1900076">
    <property type="term" value="P:regulation of cellular response to insulin stimulus"/>
    <property type="evidence" value="ECO:0007669"/>
    <property type="project" value="InterPro"/>
</dbReference>
<dbReference type="GO" id="GO:0008147">
    <property type="term" value="F:structural constituent of bone"/>
    <property type="evidence" value="ECO:0007669"/>
    <property type="project" value="TreeGrafter"/>
</dbReference>
<organism evidence="12 13">
    <name type="scientific">Pygocentrus nattereri</name>
    <name type="common">Red-bellied piranha</name>
    <dbReference type="NCBI Taxonomy" id="42514"/>
    <lineage>
        <taxon>Eukaryota</taxon>
        <taxon>Metazoa</taxon>
        <taxon>Chordata</taxon>
        <taxon>Craniata</taxon>
        <taxon>Vertebrata</taxon>
        <taxon>Euteleostomi</taxon>
        <taxon>Actinopterygii</taxon>
        <taxon>Neopterygii</taxon>
        <taxon>Teleostei</taxon>
        <taxon>Ostariophysi</taxon>
        <taxon>Characiformes</taxon>
        <taxon>Characoidei</taxon>
        <taxon>Pygocentrus</taxon>
    </lineage>
</organism>
<dbReference type="SUPFAM" id="SSF57630">
    <property type="entry name" value="GLA-domain"/>
    <property type="match status" value="1"/>
</dbReference>
<dbReference type="InterPro" id="IPR000294">
    <property type="entry name" value="GLA_domain"/>
</dbReference>